<dbReference type="SUPFAM" id="SSF51445">
    <property type="entry name" value="(Trans)glycosidases"/>
    <property type="match status" value="1"/>
</dbReference>
<name>A0A4R7CT10_9SPHI</name>
<comment type="similarity">
    <text evidence="1">Belongs to the glycosyl hydrolase 18 family.</text>
</comment>
<organism evidence="8 9">
    <name type="scientific">Sphingobacterium paludis</name>
    <dbReference type="NCBI Taxonomy" id="1476465"/>
    <lineage>
        <taxon>Bacteria</taxon>
        <taxon>Pseudomonadati</taxon>
        <taxon>Bacteroidota</taxon>
        <taxon>Sphingobacteriia</taxon>
        <taxon>Sphingobacteriales</taxon>
        <taxon>Sphingobacteriaceae</taxon>
        <taxon>Sphingobacterium</taxon>
    </lineage>
</organism>
<dbReference type="AlphaFoldDB" id="A0A4R7CT10"/>
<evidence type="ECO:0000256" key="3">
    <source>
        <dbReference type="ARBA" id="ARBA00022729"/>
    </source>
</evidence>
<dbReference type="OrthoDB" id="7183084at2"/>
<evidence type="ECO:0000256" key="4">
    <source>
        <dbReference type="ARBA" id="ARBA00022801"/>
    </source>
</evidence>
<evidence type="ECO:0000256" key="2">
    <source>
        <dbReference type="ARBA" id="ARBA00012566"/>
    </source>
</evidence>
<keyword evidence="4 8" id="KW-0378">Hydrolase</keyword>
<sequence>MIKKQLFKHVIKRIAPVLFIPIAFFSSCQKSMLNAEQGVAMENASDGRMAAVNDDPNYLANLIAYKNSPHPLFVGYLVADGNDPVEASSMLNVPDSVDIVVAFAGWDRDPSHWRALQAKGTKILICTFPGIDAFYDGSQKDTTTTQRTSLSANSTYDHWAKAMYDKFIVEMGWDGIDVDIETGTFGGDAPASNARAVLTSISKYFGPNALAGNLTRAGVKPIYIYDTDVDVAGGSLGYNTIYTPFRSNYDYVNFQSYVGGNRRWSGSQVSDLNPLLNAFERNKLIVLTNGDEFIYPNGGEDTPGGDERATRWLWDIANWTRTNNTAGVGAYRMSRDYNHVPTFNSTRQAIQIMNPARN</sequence>
<comment type="catalytic activity">
    <reaction evidence="6">
        <text>an N(4)-(oligosaccharide-(1-&gt;3)-[oligosaccharide-(1-&gt;6)]-beta-D-Man-(1-&gt;4)-beta-D-GlcNAc-(1-&gt;4)-alpha-D-GlcNAc)-L-asparaginyl-[protein] + H2O = an oligosaccharide-(1-&gt;3)-[oligosaccharide-(1-&gt;6)]-beta-D-Man-(1-&gt;4)-D-GlcNAc + N(4)-(N-acetyl-beta-D-glucosaminyl)-L-asparaginyl-[protein]</text>
        <dbReference type="Rhea" id="RHEA:73067"/>
        <dbReference type="Rhea" id="RHEA-COMP:12603"/>
        <dbReference type="Rhea" id="RHEA-COMP:18176"/>
        <dbReference type="ChEBI" id="CHEBI:15377"/>
        <dbReference type="ChEBI" id="CHEBI:132248"/>
        <dbReference type="ChEBI" id="CHEBI:192714"/>
        <dbReference type="ChEBI" id="CHEBI:192715"/>
        <dbReference type="EC" id="3.2.1.96"/>
    </reaction>
</comment>
<reference evidence="8 9" key="1">
    <citation type="submission" date="2019-03" db="EMBL/GenBank/DDBJ databases">
        <title>Genomic Encyclopedia of Type Strains, Phase III (KMG-III): the genomes of soil and plant-associated and newly described type strains.</title>
        <authorList>
            <person name="Whitman W."/>
        </authorList>
    </citation>
    <scope>NUCLEOTIDE SEQUENCE [LARGE SCALE GENOMIC DNA]</scope>
    <source>
        <strain evidence="8 9">CGMCC 1.12801</strain>
    </source>
</reference>
<comment type="caution">
    <text evidence="8">The sequence shown here is derived from an EMBL/GenBank/DDBJ whole genome shotgun (WGS) entry which is preliminary data.</text>
</comment>
<proteinExistence type="inferred from homology"/>
<evidence type="ECO:0000313" key="9">
    <source>
        <dbReference type="Proteomes" id="UP000294752"/>
    </source>
</evidence>
<keyword evidence="5" id="KW-0326">Glycosidase</keyword>
<dbReference type="GO" id="GO:0033925">
    <property type="term" value="F:mannosyl-glycoprotein endo-beta-N-acetylglucosaminidase activity"/>
    <property type="evidence" value="ECO:0007669"/>
    <property type="project" value="UniProtKB-EC"/>
</dbReference>
<evidence type="ECO:0000313" key="8">
    <source>
        <dbReference type="EMBL" id="TDS07556.1"/>
    </source>
</evidence>
<accession>A0A4R7CT10</accession>
<dbReference type="Proteomes" id="UP000294752">
    <property type="component" value="Unassembled WGS sequence"/>
</dbReference>
<dbReference type="InterPro" id="IPR057016">
    <property type="entry name" value="EndoS_F2-like_TIM-barrel"/>
</dbReference>
<keyword evidence="3" id="KW-0732">Signal</keyword>
<dbReference type="RefSeq" id="WP_133642038.1">
    <property type="nucleotide sequence ID" value="NZ_SNZV01000013.1"/>
</dbReference>
<evidence type="ECO:0000256" key="1">
    <source>
        <dbReference type="ARBA" id="ARBA00009336"/>
    </source>
</evidence>
<dbReference type="EC" id="3.2.1.96" evidence="2"/>
<dbReference type="PROSITE" id="PS51257">
    <property type="entry name" value="PROKAR_LIPOPROTEIN"/>
    <property type="match status" value="1"/>
</dbReference>
<gene>
    <name evidence="8" type="ORF">B0I21_11346</name>
</gene>
<evidence type="ECO:0000256" key="6">
    <source>
        <dbReference type="ARBA" id="ARBA00034414"/>
    </source>
</evidence>
<dbReference type="Pfam" id="PF23916">
    <property type="entry name" value="TIM-barrel_EndoS"/>
    <property type="match status" value="1"/>
</dbReference>
<protein>
    <recommendedName>
        <fullName evidence="2">mannosyl-glycoprotein endo-beta-N-acetylglucosaminidase</fullName>
        <ecNumber evidence="2">3.2.1.96</ecNumber>
    </recommendedName>
</protein>
<keyword evidence="9" id="KW-1185">Reference proteome</keyword>
<evidence type="ECO:0000259" key="7">
    <source>
        <dbReference type="Pfam" id="PF23916"/>
    </source>
</evidence>
<evidence type="ECO:0000256" key="5">
    <source>
        <dbReference type="ARBA" id="ARBA00023295"/>
    </source>
</evidence>
<feature type="domain" description="Endo-beta-N-acetylglucosaminidase EndoS/F2-like TIM-barrel" evidence="7">
    <location>
        <begin position="85"/>
        <end position="261"/>
    </location>
</feature>
<dbReference type="Gene3D" id="3.20.20.80">
    <property type="entry name" value="Glycosidases"/>
    <property type="match status" value="1"/>
</dbReference>
<dbReference type="InterPro" id="IPR017853">
    <property type="entry name" value="GH"/>
</dbReference>
<dbReference type="EMBL" id="SNZV01000013">
    <property type="protein sequence ID" value="TDS07556.1"/>
    <property type="molecule type" value="Genomic_DNA"/>
</dbReference>